<gene>
    <name evidence="2" type="ORF">SAMN04488244_10235</name>
</gene>
<sequence>MLELLIGLVVTLVVGYFICINIQRPESIIFSLQIFVLEVCSIFQLATLLFRTKLVFSFR</sequence>
<protein>
    <submittedName>
        <fullName evidence="2">Uncharacterized protein</fullName>
    </submittedName>
</protein>
<organism evidence="2 3">
    <name type="scientific">Vibrio hangzhouensis</name>
    <dbReference type="NCBI Taxonomy" id="462991"/>
    <lineage>
        <taxon>Bacteria</taxon>
        <taxon>Pseudomonadati</taxon>
        <taxon>Pseudomonadota</taxon>
        <taxon>Gammaproteobacteria</taxon>
        <taxon>Vibrionales</taxon>
        <taxon>Vibrionaceae</taxon>
        <taxon>Vibrio</taxon>
    </lineage>
</organism>
<keyword evidence="1" id="KW-0472">Membrane</keyword>
<reference evidence="3" key="1">
    <citation type="submission" date="2016-10" db="EMBL/GenBank/DDBJ databases">
        <authorList>
            <person name="Varghese N."/>
            <person name="Submissions S."/>
        </authorList>
    </citation>
    <scope>NUCLEOTIDE SEQUENCE [LARGE SCALE GENOMIC DNA]</scope>
    <source>
        <strain evidence="3">CGMCC 1.7062</strain>
    </source>
</reference>
<keyword evidence="1" id="KW-1133">Transmembrane helix</keyword>
<name>A0A1H5SZ76_9VIBR</name>
<feature type="transmembrane region" description="Helical" evidence="1">
    <location>
        <begin position="29"/>
        <end position="50"/>
    </location>
</feature>
<proteinExistence type="predicted"/>
<accession>A0A1H5SZ76</accession>
<keyword evidence="1" id="KW-0812">Transmembrane</keyword>
<dbReference type="EMBL" id="FNVG01000002">
    <property type="protein sequence ID" value="SEF55097.1"/>
    <property type="molecule type" value="Genomic_DNA"/>
</dbReference>
<keyword evidence="3" id="KW-1185">Reference proteome</keyword>
<dbReference type="AlphaFoldDB" id="A0A1H5SZ76"/>
<evidence type="ECO:0000313" key="2">
    <source>
        <dbReference type="EMBL" id="SEF55097.1"/>
    </source>
</evidence>
<evidence type="ECO:0000256" key="1">
    <source>
        <dbReference type="SAM" id="Phobius"/>
    </source>
</evidence>
<evidence type="ECO:0000313" key="3">
    <source>
        <dbReference type="Proteomes" id="UP000236721"/>
    </source>
</evidence>
<dbReference type="Proteomes" id="UP000236721">
    <property type="component" value="Unassembled WGS sequence"/>
</dbReference>